<protein>
    <submittedName>
        <fullName evidence="1">Uncharacterized protein</fullName>
    </submittedName>
</protein>
<accession>A0A075A6R1</accession>
<reference evidence="1 2" key="1">
    <citation type="submission" date="2013-11" db="EMBL/GenBank/DDBJ databases">
        <title>Opisthorchis viverrini - life in the bile duct.</title>
        <authorList>
            <person name="Young N.D."/>
            <person name="Nagarajan N."/>
            <person name="Lin S.J."/>
            <person name="Korhonen P.K."/>
            <person name="Jex A.R."/>
            <person name="Hall R.S."/>
            <person name="Safavi-Hemami H."/>
            <person name="Kaewkong W."/>
            <person name="Bertrand D."/>
            <person name="Gao S."/>
            <person name="Seet Q."/>
            <person name="Wongkham S."/>
            <person name="Teh B.T."/>
            <person name="Wongkham C."/>
            <person name="Intapan P.M."/>
            <person name="Maleewong W."/>
            <person name="Yang X."/>
            <person name="Hu M."/>
            <person name="Wang Z."/>
            <person name="Hofmann A."/>
            <person name="Sternberg P.W."/>
            <person name="Tan P."/>
            <person name="Wang J."/>
            <person name="Gasser R.B."/>
        </authorList>
    </citation>
    <scope>NUCLEOTIDE SEQUENCE [LARGE SCALE GENOMIC DNA]</scope>
</reference>
<dbReference type="CTD" id="20316577"/>
<evidence type="ECO:0000313" key="1">
    <source>
        <dbReference type="EMBL" id="KER31335.1"/>
    </source>
</evidence>
<dbReference type="STRING" id="6198.A0A075A6R1"/>
<dbReference type="KEGG" id="ovi:T265_02389"/>
<gene>
    <name evidence="1" type="ORF">T265_02389</name>
</gene>
<proteinExistence type="predicted"/>
<organism evidence="1 2">
    <name type="scientific">Opisthorchis viverrini</name>
    <name type="common">Southeast Asian liver fluke</name>
    <dbReference type="NCBI Taxonomy" id="6198"/>
    <lineage>
        <taxon>Eukaryota</taxon>
        <taxon>Metazoa</taxon>
        <taxon>Spiralia</taxon>
        <taxon>Lophotrochozoa</taxon>
        <taxon>Platyhelminthes</taxon>
        <taxon>Trematoda</taxon>
        <taxon>Digenea</taxon>
        <taxon>Opisthorchiida</taxon>
        <taxon>Opisthorchiata</taxon>
        <taxon>Opisthorchiidae</taxon>
        <taxon>Opisthorchis</taxon>
    </lineage>
</organism>
<dbReference type="Proteomes" id="UP000054324">
    <property type="component" value="Unassembled WGS sequence"/>
</dbReference>
<evidence type="ECO:0000313" key="2">
    <source>
        <dbReference type="Proteomes" id="UP000054324"/>
    </source>
</evidence>
<dbReference type="EMBL" id="KL596647">
    <property type="protein sequence ID" value="KER31335.1"/>
    <property type="molecule type" value="Genomic_DNA"/>
</dbReference>
<name>A0A075A6R1_OPIVI</name>
<dbReference type="AlphaFoldDB" id="A0A075A6R1"/>
<dbReference type="GeneID" id="20316577"/>
<dbReference type="OrthoDB" id="6266369at2759"/>
<keyword evidence="2" id="KW-1185">Reference proteome</keyword>
<dbReference type="RefSeq" id="XP_009164886.1">
    <property type="nucleotide sequence ID" value="XM_009166622.1"/>
</dbReference>
<sequence length="128" mass="13731">MDLKCPEELVVFARPGTAGFTPVAHARVRGSNPTSGTRLPLSRLGQTGSIPALVLPPDGMAARHRKGVTAERFIYKQEVRDSLGVNRKVCGSNPIPSTTAVSAWATWQYFSLRPSFGVLDGSKPKGLL</sequence>